<evidence type="ECO:0000313" key="9">
    <source>
        <dbReference type="Proteomes" id="UP000054454"/>
    </source>
</evidence>
<sequence length="314" mass="36924">MAKSYFIFLEYLMHMKKSDINSGVSVKFSKENYINLNKNNVYNPYMDARDRSYLSSWDNDAYINYDYILEKKNEKCFDHVLSSASIPDYSLIDSLATPFLNYPEPDTFLVDINQVFKRDEHFFPPNATFNITDTKNIPDVANFTEDLYVEHSHDNSCDFDKFIVDDPSNLNNDLEISSLDNTSATEKNDTISSSTRKNVCFNCGVNETPLWRRSPDKKYLLCNACGLYLKQYKYMRPLGFHRKKSSNSQRSSIKLVCVNCEVTETSLWRKNELGKPICNACRLYEKMHNTQRPVTMRKEYVIRRRRYKNLFEHI</sequence>
<dbReference type="GO" id="GO:0045944">
    <property type="term" value="P:positive regulation of transcription by RNA polymerase II"/>
    <property type="evidence" value="ECO:0007669"/>
    <property type="project" value="TreeGrafter"/>
</dbReference>
<keyword evidence="4" id="KW-0862">Zinc</keyword>
<dbReference type="PANTHER" id="PTHR10071:SF281">
    <property type="entry name" value="BOX A-BINDING FACTOR-RELATED"/>
    <property type="match status" value="1"/>
</dbReference>
<accession>A0A0W4ZLQ1</accession>
<gene>
    <name evidence="8" type="ORF">T552_01250</name>
</gene>
<dbReference type="PANTHER" id="PTHR10071">
    <property type="entry name" value="TRANSCRIPTION FACTOR GATA FAMILY MEMBER"/>
    <property type="match status" value="1"/>
</dbReference>
<dbReference type="GeneID" id="28936041"/>
<comment type="subcellular location">
    <subcellularLocation>
        <location evidence="1">Nucleus</location>
    </subcellularLocation>
</comment>
<dbReference type="SMART" id="SM00401">
    <property type="entry name" value="ZnF_GATA"/>
    <property type="match status" value="2"/>
</dbReference>
<dbReference type="GO" id="GO:0005634">
    <property type="term" value="C:nucleus"/>
    <property type="evidence" value="ECO:0007669"/>
    <property type="project" value="UniProtKB-SubCell"/>
</dbReference>
<dbReference type="GO" id="GO:0000978">
    <property type="term" value="F:RNA polymerase II cis-regulatory region sequence-specific DNA binding"/>
    <property type="evidence" value="ECO:0007669"/>
    <property type="project" value="TreeGrafter"/>
</dbReference>
<dbReference type="CDD" id="cd00202">
    <property type="entry name" value="ZnF_GATA"/>
    <property type="match status" value="2"/>
</dbReference>
<evidence type="ECO:0000256" key="4">
    <source>
        <dbReference type="ARBA" id="ARBA00022833"/>
    </source>
</evidence>
<comment type="caution">
    <text evidence="8">The sequence shown here is derived from an EMBL/GenBank/DDBJ whole genome shotgun (WGS) entry which is preliminary data.</text>
</comment>
<evidence type="ECO:0000256" key="2">
    <source>
        <dbReference type="ARBA" id="ARBA00022723"/>
    </source>
</evidence>
<dbReference type="EMBL" id="LFVZ01000005">
    <property type="protein sequence ID" value="KTW29295.1"/>
    <property type="molecule type" value="Genomic_DNA"/>
</dbReference>
<dbReference type="Gene3D" id="3.30.50.10">
    <property type="entry name" value="Erythroid Transcription Factor GATA-1, subunit A"/>
    <property type="match status" value="2"/>
</dbReference>
<evidence type="ECO:0000259" key="7">
    <source>
        <dbReference type="PROSITE" id="PS50114"/>
    </source>
</evidence>
<protein>
    <recommendedName>
        <fullName evidence="7">GATA-type domain-containing protein</fullName>
    </recommendedName>
</protein>
<dbReference type="OrthoDB" id="515401at2759"/>
<dbReference type="InterPro" id="IPR000679">
    <property type="entry name" value="Znf_GATA"/>
</dbReference>
<reference evidence="9" key="1">
    <citation type="journal article" date="2016" name="Nat. Commun.">
        <title>Genome analysis of three Pneumocystis species reveals adaptation mechanisms to life exclusively in mammalian hosts.</title>
        <authorList>
            <person name="Ma L."/>
            <person name="Chen Z."/>
            <person name="Huang D.W."/>
            <person name="Kutty G."/>
            <person name="Ishihara M."/>
            <person name="Wang H."/>
            <person name="Abouelleil A."/>
            <person name="Bishop L."/>
            <person name="Davey E."/>
            <person name="Deng R."/>
            <person name="Deng X."/>
            <person name="Fan L."/>
            <person name="Fantoni G."/>
            <person name="Fitzgerald M."/>
            <person name="Gogineni E."/>
            <person name="Goldberg J.M."/>
            <person name="Handley G."/>
            <person name="Hu X."/>
            <person name="Huber C."/>
            <person name="Jiao X."/>
            <person name="Jones K."/>
            <person name="Levin J.Z."/>
            <person name="Liu Y."/>
            <person name="Macdonald P."/>
            <person name="Melnikov A."/>
            <person name="Raley C."/>
            <person name="Sassi M."/>
            <person name="Sherman B.T."/>
            <person name="Song X."/>
            <person name="Sykes S."/>
            <person name="Tran B."/>
            <person name="Walsh L."/>
            <person name="Xia Y."/>
            <person name="Yang J."/>
            <person name="Young S."/>
            <person name="Zeng Q."/>
            <person name="Zheng X."/>
            <person name="Stephens R."/>
            <person name="Nusbaum C."/>
            <person name="Birren B.W."/>
            <person name="Azadi P."/>
            <person name="Lempicki R.A."/>
            <person name="Cuomo C.A."/>
            <person name="Kovacs J.A."/>
        </authorList>
    </citation>
    <scope>NUCLEOTIDE SEQUENCE [LARGE SCALE GENOMIC DNA]</scope>
    <source>
        <strain evidence="9">B80</strain>
    </source>
</reference>
<proteinExistence type="predicted"/>
<evidence type="ECO:0000256" key="6">
    <source>
        <dbReference type="PROSITE-ProRule" id="PRU00094"/>
    </source>
</evidence>
<evidence type="ECO:0000256" key="5">
    <source>
        <dbReference type="ARBA" id="ARBA00023242"/>
    </source>
</evidence>
<dbReference type="GO" id="GO:0000122">
    <property type="term" value="P:negative regulation of transcription by RNA polymerase II"/>
    <property type="evidence" value="ECO:0007669"/>
    <property type="project" value="TreeGrafter"/>
</dbReference>
<dbReference type="InterPro" id="IPR039355">
    <property type="entry name" value="Transcription_factor_GATA"/>
</dbReference>
<keyword evidence="3 6" id="KW-0863">Zinc-finger</keyword>
<keyword evidence="2" id="KW-0479">Metal-binding</keyword>
<dbReference type="RefSeq" id="XP_018226488.1">
    <property type="nucleotide sequence ID" value="XM_018369839.1"/>
</dbReference>
<evidence type="ECO:0000256" key="3">
    <source>
        <dbReference type="ARBA" id="ARBA00022771"/>
    </source>
</evidence>
<dbReference type="InterPro" id="IPR013088">
    <property type="entry name" value="Znf_NHR/GATA"/>
</dbReference>
<dbReference type="GO" id="GO:0000981">
    <property type="term" value="F:DNA-binding transcription factor activity, RNA polymerase II-specific"/>
    <property type="evidence" value="ECO:0007669"/>
    <property type="project" value="TreeGrafter"/>
</dbReference>
<dbReference type="Proteomes" id="UP000054454">
    <property type="component" value="Unassembled WGS sequence"/>
</dbReference>
<dbReference type="AlphaFoldDB" id="A0A0W4ZLQ1"/>
<keyword evidence="5" id="KW-0539">Nucleus</keyword>
<dbReference type="PRINTS" id="PR00619">
    <property type="entry name" value="GATAZNFINGER"/>
</dbReference>
<dbReference type="PROSITE" id="PS00344">
    <property type="entry name" value="GATA_ZN_FINGER_1"/>
    <property type="match status" value="1"/>
</dbReference>
<dbReference type="PROSITE" id="PS50114">
    <property type="entry name" value="GATA_ZN_FINGER_2"/>
    <property type="match status" value="2"/>
</dbReference>
<keyword evidence="9" id="KW-1185">Reference proteome</keyword>
<dbReference type="VEuPathDB" id="FungiDB:T552_01250"/>
<evidence type="ECO:0000313" key="8">
    <source>
        <dbReference type="EMBL" id="KTW29295.1"/>
    </source>
</evidence>
<dbReference type="GO" id="GO:0008270">
    <property type="term" value="F:zinc ion binding"/>
    <property type="evidence" value="ECO:0007669"/>
    <property type="project" value="UniProtKB-KW"/>
</dbReference>
<name>A0A0W4ZLQ1_PNEC8</name>
<organism evidence="8 9">
    <name type="scientific">Pneumocystis carinii (strain B80)</name>
    <name type="common">Rat pneumocystis pneumonia agent</name>
    <name type="synonym">Pneumocystis carinii f. sp. carinii</name>
    <dbReference type="NCBI Taxonomy" id="1408658"/>
    <lineage>
        <taxon>Eukaryota</taxon>
        <taxon>Fungi</taxon>
        <taxon>Dikarya</taxon>
        <taxon>Ascomycota</taxon>
        <taxon>Taphrinomycotina</taxon>
        <taxon>Pneumocystomycetes</taxon>
        <taxon>Pneumocystaceae</taxon>
        <taxon>Pneumocystis</taxon>
    </lineage>
</organism>
<feature type="domain" description="GATA-type" evidence="7">
    <location>
        <begin position="200"/>
        <end position="250"/>
    </location>
</feature>
<evidence type="ECO:0000256" key="1">
    <source>
        <dbReference type="ARBA" id="ARBA00004123"/>
    </source>
</evidence>
<dbReference type="SUPFAM" id="SSF57716">
    <property type="entry name" value="Glucocorticoid receptor-like (DNA-binding domain)"/>
    <property type="match status" value="2"/>
</dbReference>
<dbReference type="Pfam" id="PF00320">
    <property type="entry name" value="GATA"/>
    <property type="match status" value="2"/>
</dbReference>
<feature type="domain" description="GATA-type" evidence="7">
    <location>
        <begin position="257"/>
        <end position="305"/>
    </location>
</feature>